<dbReference type="AlphaFoldDB" id="A0A934R6T9"/>
<dbReference type="SUPFAM" id="SSF56112">
    <property type="entry name" value="Protein kinase-like (PK-like)"/>
    <property type="match status" value="1"/>
</dbReference>
<dbReference type="InterPro" id="IPR011717">
    <property type="entry name" value="TPR-4"/>
</dbReference>
<dbReference type="Proteomes" id="UP000600139">
    <property type="component" value="Unassembled WGS sequence"/>
</dbReference>
<dbReference type="Pfam" id="PF07721">
    <property type="entry name" value="TPR_4"/>
    <property type="match status" value="1"/>
</dbReference>
<evidence type="ECO:0000256" key="4">
    <source>
        <dbReference type="ARBA" id="ARBA00022840"/>
    </source>
</evidence>
<sequence>MTETSYELEQRLFDEALDHPEGPERDAFIRSACEGDRELEMSLRQLLSSDGDASAFFESGAGTLTELVSSAPISATSATNPVIGTDIGPYRVLELIGEGGCGSVFLAEQQYPLRRRVALKIIKLGMDTDAVIGRFEAERQALAMMEHPNIAHVLDAGSTTGGLPYFVMEWVSGSCILEYCREHRLTTAARLGLFVKVCHAIQHAHQKGVIHRDIKPSNILITLKDGQPVPKVIDFGIAKATDIPLTDTALLTHNLQMIGTPAYMSPEQVERSDMKIDTRSDIYSLGALLYELLVGQPPFDPHQLTRSGLGEMLRILRETEPPLPSSVLSGLPQTALATRAAERKTDATGLLSEVRGDLDWIASKALEKHRSRRYESAHAFAEDIGRHLSYKPVVARPPTRRYVLEKWIRRNRTVFAAAVSIATILIAATIVSTRLHWNERKALSKLRLSEKMQTTLRHEADLRREQAERLQLLSEAREKITQAVVLLRDGDFPAADAIVDGVPLIQPSPEGADVFRRLADWHAFNGRWNETVERSTYLFQINQLDANNVPALDCYRVVAAALEMGDKEGYDRFRNAMISRFSTSTDVVSMERIVKIALLLPADANQMRQLDPLIERCIDSFQDPASMARDSAKNFLWRMVCVSLGEYRRGHFKQAEEWARKSLEVPTPNRERVATARILLACSLFHQNRPDEARTELSLANEVVATKFSEVPNFVKGDFWPDWIISRLLLGESGQLVR</sequence>
<evidence type="ECO:0000256" key="1">
    <source>
        <dbReference type="ARBA" id="ARBA00022679"/>
    </source>
</evidence>
<keyword evidence="4" id="KW-0067">ATP-binding</keyword>
<dbReference type="RefSeq" id="WP_200351955.1">
    <property type="nucleotide sequence ID" value="NZ_BAABHZ010000006.1"/>
</dbReference>
<protein>
    <submittedName>
        <fullName evidence="6">Protein kinase</fullName>
    </submittedName>
</protein>
<keyword evidence="1" id="KW-0808">Transferase</keyword>
<evidence type="ECO:0000313" key="6">
    <source>
        <dbReference type="EMBL" id="MBK1817033.1"/>
    </source>
</evidence>
<dbReference type="InterPro" id="IPR000719">
    <property type="entry name" value="Prot_kinase_dom"/>
</dbReference>
<dbReference type="CDD" id="cd14014">
    <property type="entry name" value="STKc_PknB_like"/>
    <property type="match status" value="1"/>
</dbReference>
<dbReference type="Pfam" id="PF00069">
    <property type="entry name" value="Pkinase"/>
    <property type="match status" value="1"/>
</dbReference>
<dbReference type="Gene3D" id="1.10.510.10">
    <property type="entry name" value="Transferase(Phosphotransferase) domain 1"/>
    <property type="match status" value="1"/>
</dbReference>
<dbReference type="PROSITE" id="PS00108">
    <property type="entry name" value="PROTEIN_KINASE_ST"/>
    <property type="match status" value="1"/>
</dbReference>
<dbReference type="GO" id="GO:0005524">
    <property type="term" value="F:ATP binding"/>
    <property type="evidence" value="ECO:0007669"/>
    <property type="project" value="UniProtKB-KW"/>
</dbReference>
<keyword evidence="7" id="KW-1185">Reference proteome</keyword>
<reference evidence="6" key="1">
    <citation type="submission" date="2021-01" db="EMBL/GenBank/DDBJ databases">
        <title>Modified the classification status of verrucomicrobia.</title>
        <authorList>
            <person name="Feng X."/>
        </authorList>
    </citation>
    <scope>NUCLEOTIDE SEQUENCE</scope>
    <source>
        <strain evidence="6">JCM 18052</strain>
    </source>
</reference>
<evidence type="ECO:0000256" key="2">
    <source>
        <dbReference type="ARBA" id="ARBA00022741"/>
    </source>
</evidence>
<dbReference type="Gene3D" id="1.25.40.10">
    <property type="entry name" value="Tetratricopeptide repeat domain"/>
    <property type="match status" value="1"/>
</dbReference>
<dbReference type="InterPro" id="IPR011009">
    <property type="entry name" value="Kinase-like_dom_sf"/>
</dbReference>
<keyword evidence="3 6" id="KW-0418">Kinase</keyword>
<dbReference type="InterPro" id="IPR011990">
    <property type="entry name" value="TPR-like_helical_dom_sf"/>
</dbReference>
<dbReference type="PANTHER" id="PTHR43289:SF6">
    <property type="entry name" value="SERINE_THREONINE-PROTEIN KINASE NEKL-3"/>
    <property type="match status" value="1"/>
</dbReference>
<gene>
    <name evidence="6" type="ORF">JIN84_15520</name>
</gene>
<comment type="caution">
    <text evidence="6">The sequence shown here is derived from an EMBL/GenBank/DDBJ whole genome shotgun (WGS) entry which is preliminary data.</text>
</comment>
<organism evidence="6 7">
    <name type="scientific">Luteolibacter yonseiensis</name>
    <dbReference type="NCBI Taxonomy" id="1144680"/>
    <lineage>
        <taxon>Bacteria</taxon>
        <taxon>Pseudomonadati</taxon>
        <taxon>Verrucomicrobiota</taxon>
        <taxon>Verrucomicrobiia</taxon>
        <taxon>Verrucomicrobiales</taxon>
        <taxon>Verrucomicrobiaceae</taxon>
        <taxon>Luteolibacter</taxon>
    </lineage>
</organism>
<evidence type="ECO:0000256" key="3">
    <source>
        <dbReference type="ARBA" id="ARBA00022777"/>
    </source>
</evidence>
<keyword evidence="2" id="KW-0547">Nucleotide-binding</keyword>
<dbReference type="InterPro" id="IPR008271">
    <property type="entry name" value="Ser/Thr_kinase_AS"/>
</dbReference>
<feature type="domain" description="Protein kinase" evidence="5">
    <location>
        <begin position="90"/>
        <end position="390"/>
    </location>
</feature>
<evidence type="ECO:0000259" key="5">
    <source>
        <dbReference type="PROSITE" id="PS50011"/>
    </source>
</evidence>
<accession>A0A934R6T9</accession>
<dbReference type="PROSITE" id="PS50011">
    <property type="entry name" value="PROTEIN_KINASE_DOM"/>
    <property type="match status" value="1"/>
</dbReference>
<dbReference type="PANTHER" id="PTHR43289">
    <property type="entry name" value="MITOGEN-ACTIVATED PROTEIN KINASE KINASE KINASE 20-RELATED"/>
    <property type="match status" value="1"/>
</dbReference>
<dbReference type="SMART" id="SM00220">
    <property type="entry name" value="S_TKc"/>
    <property type="match status" value="1"/>
</dbReference>
<dbReference type="EMBL" id="JAENIK010000011">
    <property type="protein sequence ID" value="MBK1817033.1"/>
    <property type="molecule type" value="Genomic_DNA"/>
</dbReference>
<proteinExistence type="predicted"/>
<dbReference type="GO" id="GO:0042802">
    <property type="term" value="F:identical protein binding"/>
    <property type="evidence" value="ECO:0007669"/>
    <property type="project" value="InterPro"/>
</dbReference>
<dbReference type="GO" id="GO:0004674">
    <property type="term" value="F:protein serine/threonine kinase activity"/>
    <property type="evidence" value="ECO:0007669"/>
    <property type="project" value="TreeGrafter"/>
</dbReference>
<dbReference type="Gene3D" id="3.30.200.20">
    <property type="entry name" value="Phosphorylase Kinase, domain 1"/>
    <property type="match status" value="1"/>
</dbReference>
<evidence type="ECO:0000313" key="7">
    <source>
        <dbReference type="Proteomes" id="UP000600139"/>
    </source>
</evidence>
<name>A0A934R6T9_9BACT</name>
<dbReference type="SUPFAM" id="SSF48452">
    <property type="entry name" value="TPR-like"/>
    <property type="match status" value="1"/>
</dbReference>